<dbReference type="Proteomes" id="UP000002038">
    <property type="component" value="Unassembled WGS sequence"/>
</dbReference>
<evidence type="ECO:0000313" key="2">
    <source>
        <dbReference type="EMBL" id="OAT14165.1"/>
    </source>
</evidence>
<sequence length="63" mass="6883">MDYLSGDSVDIHGYSNNILLSFRESVDLLDGIPRQYSEPPPNRVQALANGFDGSPGMNNNGEQ</sequence>
<dbReference type="AlphaFoldDB" id="A0A179V1H0"/>
<feature type="region of interest" description="Disordered" evidence="1">
    <location>
        <begin position="33"/>
        <end position="63"/>
    </location>
</feature>
<dbReference type="VEuPathDB" id="FungiDB:BDBG_17978"/>
<protein>
    <submittedName>
        <fullName evidence="2">Uncharacterized protein</fullName>
    </submittedName>
</protein>
<keyword evidence="3" id="KW-1185">Reference proteome</keyword>
<dbReference type="KEGG" id="bgh:BDBG_17978"/>
<organism evidence="2 3">
    <name type="scientific">Blastomyces gilchristii (strain SLH14081)</name>
    <name type="common">Blastomyces dermatitidis</name>
    <dbReference type="NCBI Taxonomy" id="559298"/>
    <lineage>
        <taxon>Eukaryota</taxon>
        <taxon>Fungi</taxon>
        <taxon>Dikarya</taxon>
        <taxon>Ascomycota</taxon>
        <taxon>Pezizomycotina</taxon>
        <taxon>Eurotiomycetes</taxon>
        <taxon>Eurotiomycetidae</taxon>
        <taxon>Onygenales</taxon>
        <taxon>Ajellomycetaceae</taxon>
        <taxon>Blastomyces</taxon>
    </lineage>
</organism>
<gene>
    <name evidence="2" type="ORF">BDBG_17978</name>
</gene>
<evidence type="ECO:0000313" key="3">
    <source>
        <dbReference type="Proteomes" id="UP000002038"/>
    </source>
</evidence>
<evidence type="ECO:0000256" key="1">
    <source>
        <dbReference type="SAM" id="MobiDB-lite"/>
    </source>
</evidence>
<name>A0A179V1H0_BLAGS</name>
<dbReference type="EMBL" id="GG657484">
    <property type="protein sequence ID" value="OAT14165.1"/>
    <property type="molecule type" value="Genomic_DNA"/>
</dbReference>
<accession>A0A179V1H0</accession>
<proteinExistence type="predicted"/>
<reference evidence="3" key="1">
    <citation type="journal article" date="2015" name="PLoS Genet.">
        <title>The dynamic genome and transcriptome of the human fungal pathogen Blastomyces and close relative Emmonsia.</title>
        <authorList>
            <person name="Munoz J.F."/>
            <person name="Gauthier G.M."/>
            <person name="Desjardins C.A."/>
            <person name="Gallo J.E."/>
            <person name="Holder J."/>
            <person name="Sullivan T.D."/>
            <person name="Marty A.J."/>
            <person name="Carmen J.C."/>
            <person name="Chen Z."/>
            <person name="Ding L."/>
            <person name="Gujja S."/>
            <person name="Magrini V."/>
            <person name="Misas E."/>
            <person name="Mitreva M."/>
            <person name="Priest M."/>
            <person name="Saif S."/>
            <person name="Whiston E.A."/>
            <person name="Young S."/>
            <person name="Zeng Q."/>
            <person name="Goldman W.E."/>
            <person name="Mardis E.R."/>
            <person name="Taylor J.W."/>
            <person name="McEwen J.G."/>
            <person name="Clay O.K."/>
            <person name="Klein B.S."/>
            <person name="Cuomo C.A."/>
        </authorList>
    </citation>
    <scope>NUCLEOTIDE SEQUENCE [LARGE SCALE GENOMIC DNA]</scope>
    <source>
        <strain evidence="3">SLH14081</strain>
    </source>
</reference>
<dbReference type="RefSeq" id="XP_031581299.1">
    <property type="nucleotide sequence ID" value="XM_031725585.1"/>
</dbReference>
<dbReference type="GeneID" id="42529488"/>